<dbReference type="PANTHER" id="PTHR30478">
    <property type="entry name" value="DNA POLYMERASE III SUBUNIT BETA"/>
    <property type="match status" value="1"/>
</dbReference>
<dbReference type="RefSeq" id="WP_104364588.1">
    <property type="nucleotide sequence ID" value="NZ_JADLQW010000009.1"/>
</dbReference>
<dbReference type="Pfam" id="PF02768">
    <property type="entry name" value="DNA_pol3_beta_3"/>
    <property type="match status" value="1"/>
</dbReference>
<reference evidence="10 11" key="1">
    <citation type="submission" date="2018-02" db="EMBL/GenBank/DDBJ databases">
        <title>8 Nocardia nova and 1 Nocardia cyriacigeorgica strain used for evolution to TMP-SMX.</title>
        <authorList>
            <person name="Mehta H."/>
            <person name="Weng J."/>
            <person name="Shamoo Y."/>
        </authorList>
    </citation>
    <scope>NUCLEOTIDE SEQUENCE [LARGE SCALE GENOMIC DNA]</scope>
    <source>
        <strain evidence="10 11">BAA2227</strain>
    </source>
</reference>
<name>A0A2S5ZXK4_9NOCA</name>
<dbReference type="Pfam" id="PF02767">
    <property type="entry name" value="DNA_pol3_beta_2"/>
    <property type="match status" value="1"/>
</dbReference>
<evidence type="ECO:0000256" key="2">
    <source>
        <dbReference type="ARBA" id="ARBA00010752"/>
    </source>
</evidence>
<dbReference type="Gene3D" id="3.10.150.10">
    <property type="entry name" value="DNA Polymerase III, subunit A, domain 2"/>
    <property type="match status" value="2"/>
</dbReference>
<feature type="domain" description="HTH merR-type" evidence="9">
    <location>
        <begin position="6"/>
        <end position="76"/>
    </location>
</feature>
<evidence type="ECO:0000313" key="10">
    <source>
        <dbReference type="EMBL" id="PPJ22518.1"/>
    </source>
</evidence>
<dbReference type="InterPro" id="IPR000551">
    <property type="entry name" value="MerR-type_HTH_dom"/>
</dbReference>
<comment type="similarity">
    <text evidence="2">Belongs to the beta sliding clamp family.</text>
</comment>
<dbReference type="InterPro" id="IPR046938">
    <property type="entry name" value="DNA_clamp_sf"/>
</dbReference>
<dbReference type="InterPro" id="IPR022635">
    <property type="entry name" value="DNA_polIII_beta_C"/>
</dbReference>
<dbReference type="EMBL" id="PSZD01000029">
    <property type="protein sequence ID" value="PPJ22518.1"/>
    <property type="molecule type" value="Genomic_DNA"/>
</dbReference>
<dbReference type="SMART" id="SM00422">
    <property type="entry name" value="HTH_MERR"/>
    <property type="match status" value="1"/>
</dbReference>
<evidence type="ECO:0000313" key="11">
    <source>
        <dbReference type="Proteomes" id="UP000238356"/>
    </source>
</evidence>
<dbReference type="SUPFAM" id="SSF46955">
    <property type="entry name" value="Putative DNA-binding domain"/>
    <property type="match status" value="1"/>
</dbReference>
<dbReference type="Proteomes" id="UP000238356">
    <property type="component" value="Unassembled WGS sequence"/>
</dbReference>
<keyword evidence="8" id="KW-0238">DNA-binding</keyword>
<evidence type="ECO:0000259" key="9">
    <source>
        <dbReference type="PROSITE" id="PS50937"/>
    </source>
</evidence>
<dbReference type="GO" id="GO:0006271">
    <property type="term" value="P:DNA strand elongation involved in DNA replication"/>
    <property type="evidence" value="ECO:0007669"/>
    <property type="project" value="TreeGrafter"/>
</dbReference>
<dbReference type="SUPFAM" id="SSF55979">
    <property type="entry name" value="DNA clamp"/>
    <property type="match status" value="2"/>
</dbReference>
<dbReference type="InterPro" id="IPR001001">
    <property type="entry name" value="DNA_polIII_beta"/>
</dbReference>
<dbReference type="Pfam" id="PF13411">
    <property type="entry name" value="MerR_1"/>
    <property type="match status" value="1"/>
</dbReference>
<keyword evidence="4" id="KW-0808">Transferase</keyword>
<proteinExistence type="inferred from homology"/>
<keyword evidence="11" id="KW-1185">Reference proteome</keyword>
<dbReference type="CDD" id="cd01107">
    <property type="entry name" value="HTH_BmrR"/>
    <property type="match status" value="1"/>
</dbReference>
<evidence type="ECO:0000256" key="4">
    <source>
        <dbReference type="ARBA" id="ARBA00022679"/>
    </source>
</evidence>
<dbReference type="GO" id="GO:0008408">
    <property type="term" value="F:3'-5' exonuclease activity"/>
    <property type="evidence" value="ECO:0007669"/>
    <property type="project" value="InterPro"/>
</dbReference>
<sequence length="357" mass="37630">MAESGMVTIGAFARASGLTASALRFYADSGLLPPAIVDPVSGYRYYADDQLERAVAIRGLREIGMPLDTIAAVLAAGDESAGQLIDEHVAGLEQQVRRARGRAAEIKATLGTGRGWAVATVSGPVFATAVEQILAATVHEPEHPVLSGVHVEVSAEALTLTATDRYRLATRTLVPERPSSTEWAATVDGDDLRLAVPRIRRHHQVRLDAGPHSVRFRAGESPAGTCRILPGPFPDHRMLLGSIDTARTRVVTPRDALVRAVESLRARHIRLCVRTGAIALAGAGSDAAEQVSAAVTGPDVELTFDITTLYPAIGAAIGPDVMIDIAGPKQPVVIRSADDGDLTTLAMPVAPAQFEES</sequence>
<comment type="caution">
    <text evidence="10">The sequence shown here is derived from an EMBL/GenBank/DDBJ whole genome shotgun (WGS) entry which is preliminary data.</text>
</comment>
<evidence type="ECO:0000256" key="8">
    <source>
        <dbReference type="ARBA" id="ARBA00023125"/>
    </source>
</evidence>
<evidence type="ECO:0000256" key="5">
    <source>
        <dbReference type="ARBA" id="ARBA00022695"/>
    </source>
</evidence>
<dbReference type="PANTHER" id="PTHR30478:SF0">
    <property type="entry name" value="BETA SLIDING CLAMP"/>
    <property type="match status" value="1"/>
</dbReference>
<keyword evidence="7" id="KW-0239">DNA-directed DNA polymerase</keyword>
<dbReference type="GO" id="GO:0003887">
    <property type="term" value="F:DNA-directed DNA polymerase activity"/>
    <property type="evidence" value="ECO:0007669"/>
    <property type="project" value="UniProtKB-KW"/>
</dbReference>
<dbReference type="GO" id="GO:0003677">
    <property type="term" value="F:DNA binding"/>
    <property type="evidence" value="ECO:0007669"/>
    <property type="project" value="UniProtKB-KW"/>
</dbReference>
<keyword evidence="3" id="KW-0963">Cytoplasm</keyword>
<evidence type="ECO:0000256" key="7">
    <source>
        <dbReference type="ARBA" id="ARBA00022932"/>
    </source>
</evidence>
<dbReference type="GO" id="GO:0006355">
    <property type="term" value="P:regulation of DNA-templated transcription"/>
    <property type="evidence" value="ECO:0007669"/>
    <property type="project" value="InterPro"/>
</dbReference>
<keyword evidence="6" id="KW-0235">DNA replication</keyword>
<keyword evidence="5" id="KW-0548">Nucleotidyltransferase</keyword>
<dbReference type="InterPro" id="IPR009061">
    <property type="entry name" value="DNA-bd_dom_put_sf"/>
</dbReference>
<dbReference type="Gene3D" id="1.10.1660.10">
    <property type="match status" value="1"/>
</dbReference>
<dbReference type="GO" id="GO:0009360">
    <property type="term" value="C:DNA polymerase III complex"/>
    <property type="evidence" value="ECO:0007669"/>
    <property type="project" value="InterPro"/>
</dbReference>
<dbReference type="InterPro" id="IPR022637">
    <property type="entry name" value="DNA_polIII_beta_cen"/>
</dbReference>
<dbReference type="SMART" id="SM00480">
    <property type="entry name" value="POL3Bc"/>
    <property type="match status" value="1"/>
</dbReference>
<dbReference type="CDD" id="cd00140">
    <property type="entry name" value="beta_clamp"/>
    <property type="match status" value="1"/>
</dbReference>
<protein>
    <submittedName>
        <fullName evidence="10">Transcriptional regulator</fullName>
    </submittedName>
</protein>
<organism evidence="10 11">
    <name type="scientific">Nocardia nova</name>
    <dbReference type="NCBI Taxonomy" id="37330"/>
    <lineage>
        <taxon>Bacteria</taxon>
        <taxon>Bacillati</taxon>
        <taxon>Actinomycetota</taxon>
        <taxon>Actinomycetes</taxon>
        <taxon>Mycobacteriales</taxon>
        <taxon>Nocardiaceae</taxon>
        <taxon>Nocardia</taxon>
    </lineage>
</organism>
<evidence type="ECO:0000256" key="1">
    <source>
        <dbReference type="ARBA" id="ARBA00004496"/>
    </source>
</evidence>
<evidence type="ECO:0000256" key="6">
    <source>
        <dbReference type="ARBA" id="ARBA00022705"/>
    </source>
</evidence>
<gene>
    <name evidence="10" type="ORF">C5F51_30900</name>
</gene>
<dbReference type="PROSITE" id="PS50937">
    <property type="entry name" value="HTH_MERR_2"/>
    <property type="match status" value="1"/>
</dbReference>
<dbReference type="GO" id="GO:0005737">
    <property type="term" value="C:cytoplasm"/>
    <property type="evidence" value="ECO:0007669"/>
    <property type="project" value="UniProtKB-SubCell"/>
</dbReference>
<comment type="subcellular location">
    <subcellularLocation>
        <location evidence="1">Cytoplasm</location>
    </subcellularLocation>
</comment>
<evidence type="ECO:0000256" key="3">
    <source>
        <dbReference type="ARBA" id="ARBA00022490"/>
    </source>
</evidence>
<dbReference type="AlphaFoldDB" id="A0A2S5ZXK4"/>
<accession>A0A2S5ZXK4</accession>